<feature type="compositionally biased region" description="Low complexity" evidence="1">
    <location>
        <begin position="102"/>
        <end position="124"/>
    </location>
</feature>
<feature type="compositionally biased region" description="Polar residues" evidence="1">
    <location>
        <begin position="181"/>
        <end position="193"/>
    </location>
</feature>
<feature type="compositionally biased region" description="Low complexity" evidence="1">
    <location>
        <begin position="216"/>
        <end position="232"/>
    </location>
</feature>
<feature type="region of interest" description="Disordered" evidence="1">
    <location>
        <begin position="159"/>
        <end position="282"/>
    </location>
</feature>
<name>A0A3N4HPL5_ASCIM</name>
<proteinExistence type="predicted"/>
<evidence type="ECO:0000313" key="3">
    <source>
        <dbReference type="Proteomes" id="UP000275078"/>
    </source>
</evidence>
<reference evidence="2 3" key="1">
    <citation type="journal article" date="2018" name="Nat. Ecol. Evol.">
        <title>Pezizomycetes genomes reveal the molecular basis of ectomycorrhizal truffle lifestyle.</title>
        <authorList>
            <person name="Murat C."/>
            <person name="Payen T."/>
            <person name="Noel B."/>
            <person name="Kuo A."/>
            <person name="Morin E."/>
            <person name="Chen J."/>
            <person name="Kohler A."/>
            <person name="Krizsan K."/>
            <person name="Balestrini R."/>
            <person name="Da Silva C."/>
            <person name="Montanini B."/>
            <person name="Hainaut M."/>
            <person name="Levati E."/>
            <person name="Barry K.W."/>
            <person name="Belfiori B."/>
            <person name="Cichocki N."/>
            <person name="Clum A."/>
            <person name="Dockter R.B."/>
            <person name="Fauchery L."/>
            <person name="Guy J."/>
            <person name="Iotti M."/>
            <person name="Le Tacon F."/>
            <person name="Lindquist E.A."/>
            <person name="Lipzen A."/>
            <person name="Malagnac F."/>
            <person name="Mello A."/>
            <person name="Molinier V."/>
            <person name="Miyauchi S."/>
            <person name="Poulain J."/>
            <person name="Riccioni C."/>
            <person name="Rubini A."/>
            <person name="Sitrit Y."/>
            <person name="Splivallo R."/>
            <person name="Traeger S."/>
            <person name="Wang M."/>
            <person name="Zifcakova L."/>
            <person name="Wipf D."/>
            <person name="Zambonelli A."/>
            <person name="Paolocci F."/>
            <person name="Nowrousian M."/>
            <person name="Ottonello S."/>
            <person name="Baldrian P."/>
            <person name="Spatafora J.W."/>
            <person name="Henrissat B."/>
            <person name="Nagy L.G."/>
            <person name="Aury J.M."/>
            <person name="Wincker P."/>
            <person name="Grigoriev I.V."/>
            <person name="Bonfante P."/>
            <person name="Martin F.M."/>
        </authorList>
    </citation>
    <scope>NUCLEOTIDE SEQUENCE [LARGE SCALE GENOMIC DNA]</scope>
    <source>
        <strain evidence="2 3">RN42</strain>
    </source>
</reference>
<evidence type="ECO:0000313" key="2">
    <source>
        <dbReference type="EMBL" id="RPA75765.1"/>
    </source>
</evidence>
<dbReference type="EMBL" id="ML119757">
    <property type="protein sequence ID" value="RPA75765.1"/>
    <property type="molecule type" value="Genomic_DNA"/>
</dbReference>
<keyword evidence="3" id="KW-1185">Reference proteome</keyword>
<dbReference type="Proteomes" id="UP000275078">
    <property type="component" value="Unassembled WGS sequence"/>
</dbReference>
<protein>
    <submittedName>
        <fullName evidence="2">Uncharacterized protein</fullName>
    </submittedName>
</protein>
<accession>A0A3N4HPL5</accession>
<dbReference type="AlphaFoldDB" id="A0A3N4HPL5"/>
<feature type="compositionally biased region" description="Basic and acidic residues" evidence="1">
    <location>
        <begin position="197"/>
        <end position="213"/>
    </location>
</feature>
<feature type="region of interest" description="Disordered" evidence="1">
    <location>
        <begin position="81"/>
        <end position="133"/>
    </location>
</feature>
<evidence type="ECO:0000256" key="1">
    <source>
        <dbReference type="SAM" id="MobiDB-lite"/>
    </source>
</evidence>
<sequence>MTKWRRPSEAARMNNANKLVRTRVSRTTVIDEAKFDLLRLIQPLHPLQIISTSTKTNETIAVTVTMLPFIFSLAPAAATETAPSPSQETSVSSTPLATSPLNTSKGTNSTSSHSSFPFPSLNPFRQHKEAQDDDATLVPTSTMDSAQASLEWDHLERVDSSTPLLTPTPPKPSRFPKIANSKLQVRKSWNQLRRSTRLREAAEKEEAAKKNEALRTSQSQTSSSNTTSNTETAITHHPVVTRVEYAGKGSKYASRLTQRSNMDQRHRMSQSYPSNHPYHGNSYQRQREMRNRNQSTLHLAHLIPEGREFAIIISSERPSGYSRPSRIEKSYRSAPRSYQSVTRRSFPGTELESIRSCIIVQTPDQDNQRKETMGSPSRSGSTVVIMSSPYAESSVGSVIVVRQASPQSVTVMDRVISRREEDMMFGEHLLPERRLARTLQWLDEIEPGAEDHYLNGARASAYPEAVMEAVEIYNHLVSAMS</sequence>
<gene>
    <name evidence="2" type="ORF">BJ508DRAFT_331776</name>
</gene>
<organism evidence="2 3">
    <name type="scientific">Ascobolus immersus RN42</name>
    <dbReference type="NCBI Taxonomy" id="1160509"/>
    <lineage>
        <taxon>Eukaryota</taxon>
        <taxon>Fungi</taxon>
        <taxon>Dikarya</taxon>
        <taxon>Ascomycota</taxon>
        <taxon>Pezizomycotina</taxon>
        <taxon>Pezizomycetes</taxon>
        <taxon>Pezizales</taxon>
        <taxon>Ascobolaceae</taxon>
        <taxon>Ascobolus</taxon>
    </lineage>
</organism>
<feature type="compositionally biased region" description="Polar residues" evidence="1">
    <location>
        <begin position="87"/>
        <end position="101"/>
    </location>
</feature>